<keyword evidence="1" id="KW-1133">Transmembrane helix</keyword>
<feature type="transmembrane region" description="Helical" evidence="1">
    <location>
        <begin position="156"/>
        <end position="186"/>
    </location>
</feature>
<feature type="transmembrane region" description="Helical" evidence="1">
    <location>
        <begin position="296"/>
        <end position="314"/>
    </location>
</feature>
<gene>
    <name evidence="2" type="ORF">SAMN05444273_11061</name>
</gene>
<keyword evidence="3" id="KW-1185">Reference proteome</keyword>
<proteinExistence type="predicted"/>
<name>A0A1M5DXB3_9RHOB</name>
<keyword evidence="1" id="KW-0472">Membrane</keyword>
<dbReference type="EMBL" id="FQUV01000010">
    <property type="protein sequence ID" value="SHF71560.1"/>
    <property type="molecule type" value="Genomic_DNA"/>
</dbReference>
<dbReference type="RefSeq" id="WP_073146038.1">
    <property type="nucleotide sequence ID" value="NZ_FQUV01000010.1"/>
</dbReference>
<feature type="transmembrane region" description="Helical" evidence="1">
    <location>
        <begin position="198"/>
        <end position="219"/>
    </location>
</feature>
<sequence length="387" mass="42790">MSHFKSQSITHSIAFSGILIVTVVPVLARLWFDFLIRGNGWRQGDWLINSGSGPVRRGIIGDALIWLSDTSSIPLLTLTIAVQVGILALLIGLFILVWRFHEHRLLILFLIASPAFFLIQWAGEVQGIMRKEIFGYLAMMSLLLTALSRSNRTFLVLPAMAFFVVGCFGNIINAMMVLPFCVGLFLLYDRGRFSQRALIGLVGVALATALSAIGFALWFQDVPMLAGICDPLVARGFEAIFCDEALRWIVDGEVDHLAQVAVRMTFTNIAQFLIVALIALVPVVLAFRVFTETRTLVWYLVLTFVPMFPLYAVATDWGRWLSIPYGFWVILVLLSHASGRLTMAKVPSVIGVYAMLCLSLLLSHDVSIGWDIGGAVASFSRTLGDFL</sequence>
<dbReference type="Proteomes" id="UP000184144">
    <property type="component" value="Unassembled WGS sequence"/>
</dbReference>
<protein>
    <recommendedName>
        <fullName evidence="4">EpsG family protein</fullName>
    </recommendedName>
</protein>
<feature type="transmembrane region" description="Helical" evidence="1">
    <location>
        <begin position="269"/>
        <end position="289"/>
    </location>
</feature>
<evidence type="ECO:0008006" key="4">
    <source>
        <dbReference type="Google" id="ProtNLM"/>
    </source>
</evidence>
<feature type="transmembrane region" description="Helical" evidence="1">
    <location>
        <begin position="349"/>
        <end position="370"/>
    </location>
</feature>
<evidence type="ECO:0000256" key="1">
    <source>
        <dbReference type="SAM" id="Phobius"/>
    </source>
</evidence>
<feature type="transmembrane region" description="Helical" evidence="1">
    <location>
        <begin position="12"/>
        <end position="32"/>
    </location>
</feature>
<dbReference type="OrthoDB" id="7873674at2"/>
<feature type="transmembrane region" description="Helical" evidence="1">
    <location>
        <begin position="320"/>
        <end position="337"/>
    </location>
</feature>
<dbReference type="AlphaFoldDB" id="A0A1M5DXB3"/>
<accession>A0A1M5DXB3</accession>
<feature type="transmembrane region" description="Helical" evidence="1">
    <location>
        <begin position="104"/>
        <end position="121"/>
    </location>
</feature>
<reference evidence="3" key="1">
    <citation type="submission" date="2016-11" db="EMBL/GenBank/DDBJ databases">
        <authorList>
            <person name="Varghese N."/>
            <person name="Submissions S."/>
        </authorList>
    </citation>
    <scope>NUCLEOTIDE SEQUENCE [LARGE SCALE GENOMIC DNA]</scope>
    <source>
        <strain evidence="3">DSM 100566</strain>
    </source>
</reference>
<organism evidence="2 3">
    <name type="scientific">Litoreibacter ascidiaceicola</name>
    <dbReference type="NCBI Taxonomy" id="1486859"/>
    <lineage>
        <taxon>Bacteria</taxon>
        <taxon>Pseudomonadati</taxon>
        <taxon>Pseudomonadota</taxon>
        <taxon>Alphaproteobacteria</taxon>
        <taxon>Rhodobacterales</taxon>
        <taxon>Roseobacteraceae</taxon>
        <taxon>Litoreibacter</taxon>
    </lineage>
</organism>
<evidence type="ECO:0000313" key="2">
    <source>
        <dbReference type="EMBL" id="SHF71560.1"/>
    </source>
</evidence>
<keyword evidence="1" id="KW-0812">Transmembrane</keyword>
<evidence type="ECO:0000313" key="3">
    <source>
        <dbReference type="Proteomes" id="UP000184144"/>
    </source>
</evidence>
<feature type="transmembrane region" description="Helical" evidence="1">
    <location>
        <begin position="75"/>
        <end position="98"/>
    </location>
</feature>